<keyword evidence="1" id="KW-0812">Transmembrane</keyword>
<dbReference type="AlphaFoldDB" id="A0AAP6RJX8"/>
<proteinExistence type="predicted"/>
<organism evidence="2 3">
    <name type="scientific">Enterococcus faecalis</name>
    <name type="common">Streptococcus faecalis</name>
    <dbReference type="NCBI Taxonomy" id="1351"/>
    <lineage>
        <taxon>Bacteria</taxon>
        <taxon>Bacillati</taxon>
        <taxon>Bacillota</taxon>
        <taxon>Bacilli</taxon>
        <taxon>Lactobacillales</taxon>
        <taxon>Enterococcaceae</taxon>
        <taxon>Enterococcus</taxon>
    </lineage>
</organism>
<protein>
    <submittedName>
        <fullName evidence="2">Uncharacterized protein</fullName>
    </submittedName>
</protein>
<accession>A0AAP6RJX8</accession>
<evidence type="ECO:0000313" key="2">
    <source>
        <dbReference type="EMBL" id="MXS54248.1"/>
    </source>
</evidence>
<sequence>MRKIYKSRLMTTMFFVFILGIVMRDSFTLNVLLLMCGPIAAVLWMYYDDAKYEKEVDI</sequence>
<dbReference type="Proteomes" id="UP000429730">
    <property type="component" value="Unassembled WGS sequence"/>
</dbReference>
<keyword evidence="1" id="KW-1133">Transmembrane helix</keyword>
<evidence type="ECO:0000256" key="1">
    <source>
        <dbReference type="SAM" id="Phobius"/>
    </source>
</evidence>
<feature type="transmembrane region" description="Helical" evidence="1">
    <location>
        <begin position="29"/>
        <end position="47"/>
    </location>
</feature>
<name>A0AAP6RJX8_ENTFL</name>
<reference evidence="2 3" key="1">
    <citation type="submission" date="2019-04" db="EMBL/GenBank/DDBJ databases">
        <title>Step-wise assembly of the neonatal virome modulated by breast feeding.</title>
        <authorList>
            <person name="Liang G."/>
            <person name="Bushman F."/>
        </authorList>
    </citation>
    <scope>NUCLEOTIDE SEQUENCE [LARGE SCALE GENOMIC DNA]</scope>
    <source>
        <strain evidence="2 3">E3754</strain>
    </source>
</reference>
<dbReference type="EMBL" id="WVTJ01000098">
    <property type="protein sequence ID" value="MXS54248.1"/>
    <property type="molecule type" value="Genomic_DNA"/>
</dbReference>
<evidence type="ECO:0000313" key="3">
    <source>
        <dbReference type="Proteomes" id="UP000429730"/>
    </source>
</evidence>
<keyword evidence="1" id="KW-0472">Membrane</keyword>
<gene>
    <name evidence="2" type="ORF">GTI81_16375</name>
</gene>
<comment type="caution">
    <text evidence="2">The sequence shown here is derived from an EMBL/GenBank/DDBJ whole genome shotgun (WGS) entry which is preliminary data.</text>
</comment>
<dbReference type="RefSeq" id="WP_010711635.1">
    <property type="nucleotide sequence ID" value="NZ_BDEN01000003.1"/>
</dbReference>